<dbReference type="AlphaFoldDB" id="A0A1L7XHL6"/>
<organism evidence="1 2">
    <name type="scientific">Phialocephala subalpina</name>
    <dbReference type="NCBI Taxonomy" id="576137"/>
    <lineage>
        <taxon>Eukaryota</taxon>
        <taxon>Fungi</taxon>
        <taxon>Dikarya</taxon>
        <taxon>Ascomycota</taxon>
        <taxon>Pezizomycotina</taxon>
        <taxon>Leotiomycetes</taxon>
        <taxon>Helotiales</taxon>
        <taxon>Mollisiaceae</taxon>
        <taxon>Phialocephala</taxon>
        <taxon>Phialocephala fortinii species complex</taxon>
    </lineage>
</organism>
<name>A0A1L7XHL6_9HELO</name>
<reference evidence="1 2" key="1">
    <citation type="submission" date="2016-03" db="EMBL/GenBank/DDBJ databases">
        <authorList>
            <person name="Ploux O."/>
        </authorList>
    </citation>
    <scope>NUCLEOTIDE SEQUENCE [LARGE SCALE GENOMIC DNA]</scope>
    <source>
        <strain evidence="1 2">UAMH 11012</strain>
    </source>
</reference>
<protein>
    <submittedName>
        <fullName evidence="1">Uncharacterized protein</fullName>
    </submittedName>
</protein>
<dbReference type="STRING" id="576137.A0A1L7XHL6"/>
<dbReference type="InterPro" id="IPR008922">
    <property type="entry name" value="Di-copper_centre_dom_sf"/>
</dbReference>
<dbReference type="Proteomes" id="UP000184330">
    <property type="component" value="Unassembled WGS sequence"/>
</dbReference>
<accession>A0A1L7XHL6</accession>
<gene>
    <name evidence="1" type="ORF">PAC_14420</name>
</gene>
<dbReference type="Gene3D" id="1.10.1280.10">
    <property type="entry name" value="Di-copper center containing domain from catechol oxidase"/>
    <property type="match status" value="2"/>
</dbReference>
<evidence type="ECO:0000313" key="2">
    <source>
        <dbReference type="Proteomes" id="UP000184330"/>
    </source>
</evidence>
<keyword evidence="2" id="KW-1185">Reference proteome</keyword>
<dbReference type="EMBL" id="FJOG01000027">
    <property type="protein sequence ID" value="CZR64522.1"/>
    <property type="molecule type" value="Genomic_DNA"/>
</dbReference>
<proteinExistence type="predicted"/>
<dbReference type="OrthoDB" id="6132182at2759"/>
<dbReference type="SUPFAM" id="SSF48056">
    <property type="entry name" value="Di-copper centre-containing domain"/>
    <property type="match status" value="1"/>
</dbReference>
<sequence length="218" mass="22920">MLISTAVTAPGRVLRDAASSATVSSVITLDDLQQQANTNTLAALDKRHKEFIKQGQKSTCNSKTVVIRKEYGNLSAQEKMDYINVVLCLQGKMALTPTSLVPGARSRYDDFVATHINQTLIIHYTATSLSGNGAYIPGRNDTVLTAVTPSGPVAPLRLTPGLGGGCISAGPFGNLTVSLGPLGNPNAAPGPDGGLGYNPRCLKRDINPTTAQRFNNLT</sequence>
<evidence type="ECO:0000313" key="1">
    <source>
        <dbReference type="EMBL" id="CZR64522.1"/>
    </source>
</evidence>